<evidence type="ECO:0000256" key="5">
    <source>
        <dbReference type="ARBA" id="ARBA00022705"/>
    </source>
</evidence>
<evidence type="ECO:0000256" key="2">
    <source>
        <dbReference type="ARBA" id="ARBA00022515"/>
    </source>
</evidence>
<dbReference type="InterPro" id="IPR006171">
    <property type="entry name" value="TOPRIM_dom"/>
</dbReference>
<dbReference type="PANTHER" id="PTHR30313:SF2">
    <property type="entry name" value="DNA PRIMASE"/>
    <property type="match status" value="1"/>
</dbReference>
<keyword evidence="1 9" id="KW-0240">DNA-directed RNA polymerase</keyword>
<dbReference type="GO" id="GO:0008143">
    <property type="term" value="F:poly(A) binding"/>
    <property type="evidence" value="ECO:0007669"/>
    <property type="project" value="InterPro"/>
</dbReference>
<dbReference type="NCBIfam" id="NF003108">
    <property type="entry name" value="PRK04031.1-1"/>
    <property type="match status" value="1"/>
</dbReference>
<dbReference type="GO" id="GO:1990077">
    <property type="term" value="C:primosome complex"/>
    <property type="evidence" value="ECO:0007669"/>
    <property type="project" value="UniProtKB-KW"/>
</dbReference>
<dbReference type="Pfam" id="PF13662">
    <property type="entry name" value="Toprim_4"/>
    <property type="match status" value="1"/>
</dbReference>
<dbReference type="PANTHER" id="PTHR30313">
    <property type="entry name" value="DNA PRIMASE"/>
    <property type="match status" value="1"/>
</dbReference>
<dbReference type="SMART" id="SM00493">
    <property type="entry name" value="TOPRIM"/>
    <property type="match status" value="1"/>
</dbReference>
<dbReference type="InterPro" id="IPR020607">
    <property type="entry name" value="Primase_DnaG_arc"/>
</dbReference>
<name>H1KZI6_9EURY</name>
<dbReference type="STRING" id="647171.MetfoDRAFT_1209"/>
<feature type="domain" description="Toprim" evidence="10">
    <location>
        <begin position="168"/>
        <end position="254"/>
    </location>
</feature>
<dbReference type="GO" id="GO:0000428">
    <property type="term" value="C:DNA-directed RNA polymerase complex"/>
    <property type="evidence" value="ECO:0007669"/>
    <property type="project" value="UniProtKB-KW"/>
</dbReference>
<dbReference type="FunFam" id="3.40.1360.10:FF:000010">
    <property type="entry name" value="DNA primase DnaG"/>
    <property type="match status" value="1"/>
</dbReference>
<dbReference type="InterPro" id="IPR034154">
    <property type="entry name" value="TOPRIM_DnaG/twinkle"/>
</dbReference>
<dbReference type="SUPFAM" id="SSF56731">
    <property type="entry name" value="DNA primase core"/>
    <property type="match status" value="1"/>
</dbReference>
<evidence type="ECO:0000256" key="1">
    <source>
        <dbReference type="ARBA" id="ARBA00022478"/>
    </source>
</evidence>
<evidence type="ECO:0000256" key="3">
    <source>
        <dbReference type="ARBA" id="ARBA00022679"/>
    </source>
</evidence>
<dbReference type="EC" id="2.7.7.101" evidence="9"/>
<evidence type="ECO:0000256" key="6">
    <source>
        <dbReference type="ARBA" id="ARBA00022723"/>
    </source>
</evidence>
<comment type="subunit">
    <text evidence="9">Forms a ternary complex with MCM helicase and DNA.</text>
</comment>
<keyword evidence="5 9" id="KW-0235">DNA replication</keyword>
<proteinExistence type="inferred from homology"/>
<dbReference type="EMBL" id="AGJL01000029">
    <property type="protein sequence ID" value="EHP85879.1"/>
    <property type="molecule type" value="Genomic_DNA"/>
</dbReference>
<dbReference type="PROSITE" id="PS50880">
    <property type="entry name" value="TOPRIM"/>
    <property type="match status" value="1"/>
</dbReference>
<evidence type="ECO:0000256" key="9">
    <source>
        <dbReference type="HAMAP-Rule" id="MF_00007"/>
    </source>
</evidence>
<dbReference type="OrthoDB" id="8643at2157"/>
<reference evidence="11 12" key="1">
    <citation type="submission" date="2011-09" db="EMBL/GenBank/DDBJ databases">
        <title>The draft genome of Methanotorris formicicus Mc-S-70.</title>
        <authorList>
            <consortium name="US DOE Joint Genome Institute (JGI-PGF)"/>
            <person name="Lucas S."/>
            <person name="Han J."/>
            <person name="Lapidus A."/>
            <person name="Cheng J.-F."/>
            <person name="Goodwin L."/>
            <person name="Pitluck S."/>
            <person name="Peters L."/>
            <person name="Land M.L."/>
            <person name="Hauser L."/>
            <person name="Sieprawska-Lupa M."/>
            <person name="Takai K."/>
            <person name="Miyazaki J."/>
            <person name="Whitman W."/>
            <person name="Woyke T.J."/>
        </authorList>
    </citation>
    <scope>NUCLEOTIDE SEQUENCE [LARGE SCALE GENOMIC DNA]</scope>
    <source>
        <strain evidence="11 12">Mc-S-70</strain>
    </source>
</reference>
<dbReference type="InterPro" id="IPR050219">
    <property type="entry name" value="DnaG_primase"/>
</dbReference>
<accession>H1KZI6</accession>
<keyword evidence="3 9" id="KW-0808">Transferase</keyword>
<dbReference type="CDD" id="cd01029">
    <property type="entry name" value="TOPRIM_primases"/>
    <property type="match status" value="1"/>
</dbReference>
<dbReference type="GO" id="GO:0003899">
    <property type="term" value="F:DNA-directed RNA polymerase activity"/>
    <property type="evidence" value="ECO:0007669"/>
    <property type="project" value="UniProtKB-UniRule"/>
</dbReference>
<comment type="catalytic activity">
    <reaction evidence="9">
        <text>ssDNA + n NTP = ssDNA/pppN(pN)n-1 hybrid + (n-1) diphosphate.</text>
        <dbReference type="EC" id="2.7.7.101"/>
    </reaction>
</comment>
<evidence type="ECO:0000256" key="4">
    <source>
        <dbReference type="ARBA" id="ARBA00022695"/>
    </source>
</evidence>
<dbReference type="AlphaFoldDB" id="H1KZI6"/>
<sequence length="411" mass="45657">MDLGTTKYIIYAELIADGYVEKHDVIGAIFGQTEGLLGDELDLRELQKSGRIGRIDVELENVNGKSIAKITVPSSLDRVETSILAATLEAIDRVGPCVATVRVINIEDIRATKRQYIINRAKEILRSLVNSIDVHEITEAVKESVRMEEVIEYGENKLPAGPGILNSDSIIIVEGRADVLNLLRCGIKNVIAVEGTSVPKTVMELTKKKITTVFTDGDRGGELILKELLQTCDIDYVARAPCGKEVEELSKKEIIKCLRAKVPAGQVKMQLFNNVKNGTTNDNVVIINAFKSDENNKNKIVNKDSNDVVEISPKIKNDDVDTPYLDIARDIIGTNKVKVIIDGNEEIKEFEEFMNEINNIEKIDAVILDMLITQKIVDNLYEKTNLIIGRDIKVTKKPTNLRLLSFSKTPA</sequence>
<dbReference type="GO" id="GO:0005737">
    <property type="term" value="C:cytoplasm"/>
    <property type="evidence" value="ECO:0007669"/>
    <property type="project" value="TreeGrafter"/>
</dbReference>
<dbReference type="HAMAP" id="MF_00007">
    <property type="entry name" value="DNA_primase_DnaG_arc"/>
    <property type="match status" value="1"/>
</dbReference>
<dbReference type="RefSeq" id="WP_007044641.1">
    <property type="nucleotide sequence ID" value="NZ_AGJL01000029.1"/>
</dbReference>
<keyword evidence="8 9" id="KW-0804">Transcription</keyword>
<dbReference type="Gene3D" id="3.40.1360.10">
    <property type="match status" value="1"/>
</dbReference>
<comment type="function">
    <text evidence="9">RNA polymerase that catalyzes the synthesis of short RNA molecules used as primers for DNA polymerase during DNA replication.</text>
</comment>
<evidence type="ECO:0000259" key="10">
    <source>
        <dbReference type="PROSITE" id="PS50880"/>
    </source>
</evidence>
<dbReference type="GO" id="GO:0000178">
    <property type="term" value="C:exosome (RNase complex)"/>
    <property type="evidence" value="ECO:0007669"/>
    <property type="project" value="InterPro"/>
</dbReference>
<keyword evidence="7" id="KW-0460">Magnesium</keyword>
<evidence type="ECO:0000256" key="7">
    <source>
        <dbReference type="ARBA" id="ARBA00022842"/>
    </source>
</evidence>
<organism evidence="11 12">
    <name type="scientific">Methanotorris formicicus Mc-S-70</name>
    <dbReference type="NCBI Taxonomy" id="647171"/>
    <lineage>
        <taxon>Archaea</taxon>
        <taxon>Methanobacteriati</taxon>
        <taxon>Methanobacteriota</taxon>
        <taxon>Methanomada group</taxon>
        <taxon>Methanococci</taxon>
        <taxon>Methanococcales</taxon>
        <taxon>Methanocaldococcaceae</taxon>
        <taxon>Methanotorris</taxon>
    </lineage>
</organism>
<comment type="similarity">
    <text evidence="9">Belongs to the archaeal DnaG primase family.</text>
</comment>
<evidence type="ECO:0000313" key="11">
    <source>
        <dbReference type="EMBL" id="EHP85879.1"/>
    </source>
</evidence>
<evidence type="ECO:0000313" key="12">
    <source>
        <dbReference type="Proteomes" id="UP000003706"/>
    </source>
</evidence>
<keyword evidence="2 9" id="KW-0639">Primosome</keyword>
<dbReference type="PATRIC" id="fig|647171.4.peg.1186"/>
<dbReference type="Proteomes" id="UP000003706">
    <property type="component" value="Unassembled WGS sequence"/>
</dbReference>
<protein>
    <recommendedName>
        <fullName evidence="9">DNA primase DnaG</fullName>
        <ecNumber evidence="9">2.7.7.101</ecNumber>
    </recommendedName>
</protein>
<keyword evidence="12" id="KW-1185">Reference proteome</keyword>
<dbReference type="GO" id="GO:0046872">
    <property type="term" value="F:metal ion binding"/>
    <property type="evidence" value="ECO:0007669"/>
    <property type="project" value="UniProtKB-KW"/>
</dbReference>
<keyword evidence="4 9" id="KW-0548">Nucleotidyltransferase</keyword>
<evidence type="ECO:0000256" key="8">
    <source>
        <dbReference type="ARBA" id="ARBA00023163"/>
    </source>
</evidence>
<gene>
    <name evidence="9" type="primary">dnaG</name>
    <name evidence="11" type="ORF">MetfoDRAFT_1209</name>
</gene>
<keyword evidence="6" id="KW-0479">Metal-binding</keyword>
<comment type="caution">
    <text evidence="11">The sequence shown here is derived from an EMBL/GenBank/DDBJ whole genome shotgun (WGS) entry which is preliminary data.</text>
</comment>
<dbReference type="GO" id="GO:0006269">
    <property type="term" value="P:DNA replication, synthesis of primer"/>
    <property type="evidence" value="ECO:0007669"/>
    <property type="project" value="UniProtKB-UniRule"/>
</dbReference>